<organism evidence="2 3">
    <name type="scientific">Dictyocaulus viviparus</name>
    <name type="common">Bovine lungworm</name>
    <dbReference type="NCBI Taxonomy" id="29172"/>
    <lineage>
        <taxon>Eukaryota</taxon>
        <taxon>Metazoa</taxon>
        <taxon>Ecdysozoa</taxon>
        <taxon>Nematoda</taxon>
        <taxon>Chromadorea</taxon>
        <taxon>Rhabditida</taxon>
        <taxon>Rhabditina</taxon>
        <taxon>Rhabditomorpha</taxon>
        <taxon>Strongyloidea</taxon>
        <taxon>Metastrongylidae</taxon>
        <taxon>Dictyocaulus</taxon>
    </lineage>
</organism>
<keyword evidence="1" id="KW-0812">Transmembrane</keyword>
<keyword evidence="1" id="KW-0472">Membrane</keyword>
<protein>
    <submittedName>
        <fullName evidence="2">Uncharacterized protein</fullName>
    </submittedName>
</protein>
<reference evidence="3" key="2">
    <citation type="journal article" date="2016" name="Sci. Rep.">
        <title>Dictyocaulus viviparus genome, variome and transcriptome elucidate lungworm biology and support future intervention.</title>
        <authorList>
            <person name="McNulty S.N."/>
            <person name="Strube C."/>
            <person name="Rosa B.A."/>
            <person name="Martin J.C."/>
            <person name="Tyagi R."/>
            <person name="Choi Y.J."/>
            <person name="Wang Q."/>
            <person name="Hallsworth Pepin K."/>
            <person name="Zhang X."/>
            <person name="Ozersky P."/>
            <person name="Wilson R.K."/>
            <person name="Sternberg P.W."/>
            <person name="Gasser R.B."/>
            <person name="Mitreva M."/>
        </authorList>
    </citation>
    <scope>NUCLEOTIDE SEQUENCE [LARGE SCALE GENOMIC DNA]</scope>
    <source>
        <strain evidence="3">HannoverDv2000</strain>
    </source>
</reference>
<accession>A0A0D8XFN6</accession>
<name>A0A0D8XFN6_DICVI</name>
<keyword evidence="1" id="KW-1133">Transmembrane helix</keyword>
<evidence type="ECO:0000313" key="2">
    <source>
        <dbReference type="EMBL" id="KJH43403.1"/>
    </source>
</evidence>
<gene>
    <name evidence="2" type="ORF">DICVIV_10580</name>
</gene>
<proteinExistence type="predicted"/>
<evidence type="ECO:0000313" key="3">
    <source>
        <dbReference type="Proteomes" id="UP000053766"/>
    </source>
</evidence>
<dbReference type="Proteomes" id="UP000053766">
    <property type="component" value="Unassembled WGS sequence"/>
</dbReference>
<keyword evidence="3" id="KW-1185">Reference proteome</keyword>
<dbReference type="EMBL" id="KN716562">
    <property type="protein sequence ID" value="KJH43403.1"/>
    <property type="molecule type" value="Genomic_DNA"/>
</dbReference>
<evidence type="ECO:0000256" key="1">
    <source>
        <dbReference type="SAM" id="Phobius"/>
    </source>
</evidence>
<sequence>MTKEVLMVKKMTHKSRKFHTNTAVFGFLSLYGCFVCFAIVDYLFGFVIVVLTLWRKL</sequence>
<dbReference type="PROSITE" id="PS51257">
    <property type="entry name" value="PROKAR_LIPOPROTEIN"/>
    <property type="match status" value="1"/>
</dbReference>
<reference evidence="2 3" key="1">
    <citation type="submission" date="2013-11" db="EMBL/GenBank/DDBJ databases">
        <title>Draft genome of the bovine lungworm Dictyocaulus viviparus.</title>
        <authorList>
            <person name="Mitreva M."/>
        </authorList>
    </citation>
    <scope>NUCLEOTIDE SEQUENCE [LARGE SCALE GENOMIC DNA]</scope>
    <source>
        <strain evidence="2 3">HannoverDv2000</strain>
    </source>
</reference>
<dbReference type="AlphaFoldDB" id="A0A0D8XFN6"/>
<feature type="transmembrane region" description="Helical" evidence="1">
    <location>
        <begin position="21"/>
        <end position="54"/>
    </location>
</feature>